<reference evidence="3 4" key="1">
    <citation type="submission" date="2007-01" db="EMBL/GenBank/DDBJ databases">
        <title>Complete sequence of Psychromonas ingrahamii 37.</title>
        <authorList>
            <consortium name="US DOE Joint Genome Institute"/>
            <person name="Copeland A."/>
            <person name="Lucas S."/>
            <person name="Lapidus A."/>
            <person name="Barry K."/>
            <person name="Detter J.C."/>
            <person name="Glavina del Rio T."/>
            <person name="Hammon N."/>
            <person name="Israni S."/>
            <person name="Dalin E."/>
            <person name="Tice H."/>
            <person name="Pitluck S."/>
            <person name="Thompson L.S."/>
            <person name="Brettin T."/>
            <person name="Bruce D."/>
            <person name="Han C."/>
            <person name="Tapia R."/>
            <person name="Schmutz J."/>
            <person name="Larimer F."/>
            <person name="Land M."/>
            <person name="Hauser L."/>
            <person name="Kyrpides N."/>
            <person name="Ivanova N."/>
            <person name="Staley J."/>
            <person name="Richardson P."/>
        </authorList>
    </citation>
    <scope>NUCLEOTIDE SEQUENCE [LARGE SCALE GENOMIC DNA]</scope>
    <source>
        <strain evidence="3 4">37</strain>
    </source>
</reference>
<dbReference type="STRING" id="357804.Ping_0726"/>
<dbReference type="Proteomes" id="UP000000639">
    <property type="component" value="Chromosome"/>
</dbReference>
<feature type="transmembrane region" description="Helical" evidence="2">
    <location>
        <begin position="7"/>
        <end position="26"/>
    </location>
</feature>
<keyword evidence="3" id="KW-0131">Cell cycle</keyword>
<dbReference type="GO" id="GO:0016020">
    <property type="term" value="C:membrane"/>
    <property type="evidence" value="ECO:0007669"/>
    <property type="project" value="InterPro"/>
</dbReference>
<keyword evidence="2" id="KW-0472">Membrane</keyword>
<name>A1SSW3_PSYIN</name>
<dbReference type="OrthoDB" id="6194496at2"/>
<dbReference type="GO" id="GO:0019534">
    <property type="term" value="F:toxin transmembrane transporter activity"/>
    <property type="evidence" value="ECO:0007669"/>
    <property type="project" value="InterPro"/>
</dbReference>
<evidence type="ECO:0000313" key="3">
    <source>
        <dbReference type="EMBL" id="ABM02578.1"/>
    </source>
</evidence>
<keyword evidence="2" id="KW-0812">Transmembrane</keyword>
<feature type="compositionally biased region" description="Basic and acidic residues" evidence="1">
    <location>
        <begin position="61"/>
        <end position="91"/>
    </location>
</feature>
<evidence type="ECO:0000256" key="2">
    <source>
        <dbReference type="SAM" id="Phobius"/>
    </source>
</evidence>
<dbReference type="SUPFAM" id="SSF74653">
    <property type="entry name" value="TolA/TonB C-terminal domain"/>
    <property type="match status" value="1"/>
</dbReference>
<dbReference type="EMBL" id="CP000510">
    <property type="protein sequence ID" value="ABM02578.1"/>
    <property type="molecule type" value="Genomic_DNA"/>
</dbReference>
<feature type="region of interest" description="Disordered" evidence="1">
    <location>
        <begin position="60"/>
        <end position="91"/>
    </location>
</feature>
<keyword evidence="4" id="KW-1185">Reference proteome</keyword>
<evidence type="ECO:0000256" key="1">
    <source>
        <dbReference type="SAM" id="MobiDB-lite"/>
    </source>
</evidence>
<dbReference type="KEGG" id="pin:Ping_0726"/>
<dbReference type="GO" id="GO:0043213">
    <property type="term" value="P:bacteriocin transport"/>
    <property type="evidence" value="ECO:0007669"/>
    <property type="project" value="InterPro"/>
</dbReference>
<dbReference type="Gene3D" id="3.30.1150.10">
    <property type="match status" value="1"/>
</dbReference>
<dbReference type="NCBIfam" id="TIGR02794">
    <property type="entry name" value="tolA_full"/>
    <property type="match status" value="1"/>
</dbReference>
<dbReference type="HOGENOM" id="CLU_073807_0_0_6"/>
<proteinExistence type="predicted"/>
<accession>A1SSW3</accession>
<dbReference type="RefSeq" id="WP_011769137.1">
    <property type="nucleotide sequence ID" value="NC_008709.1"/>
</dbReference>
<protein>
    <submittedName>
        <fullName evidence="3">Cell division and transport-associated protein TolA</fullName>
    </submittedName>
</protein>
<dbReference type="InterPro" id="IPR014161">
    <property type="entry name" value="Tol-Pal_TolA"/>
</dbReference>
<dbReference type="Pfam" id="PF06519">
    <property type="entry name" value="TolA"/>
    <property type="match status" value="1"/>
</dbReference>
<dbReference type="GO" id="GO:0051301">
    <property type="term" value="P:cell division"/>
    <property type="evidence" value="ECO:0007669"/>
    <property type="project" value="UniProtKB-KW"/>
</dbReference>
<dbReference type="AlphaFoldDB" id="A1SSW3"/>
<sequence length="304" mass="33162">MKNRSTLIAFIGALLMHIIVGTLLLLNVNFSNPKIKPKNEVPIINATVVDQKLLDNLAQRQSEKKQAERKKVEQEKQRIEQEKKKAAERVAAEKKQAAEKLKAKQDAEKAKKVAAEKAAAEKVAAEKVAAEKVAAEKVAAEKAAAEKAAAEKAAAEKAAAEKAAAEKAAAEKAAAAAKVKAEQEKERLRRAELDKQMDAQFEDTFSNAQSSRQLSEIARYTALIQDKIGRNWQIEPSMKGKSCTLSIRLAADGLVISAKRSSGDIQLCESAKRAALKANTLPIPKDPDISAKFRDFDLNLKPEF</sequence>
<keyword evidence="2" id="KW-1133">Transmembrane helix</keyword>
<keyword evidence="3" id="KW-0132">Cell division</keyword>
<dbReference type="eggNOG" id="COG3064">
    <property type="taxonomic scope" value="Bacteria"/>
</dbReference>
<evidence type="ECO:0000313" key="4">
    <source>
        <dbReference type="Proteomes" id="UP000000639"/>
    </source>
</evidence>
<gene>
    <name evidence="3" type="ordered locus">Ping_0726</name>
</gene>
<organism evidence="3 4">
    <name type="scientific">Psychromonas ingrahamii (strain DSM 17664 / CCUG 51855 / 37)</name>
    <dbReference type="NCBI Taxonomy" id="357804"/>
    <lineage>
        <taxon>Bacteria</taxon>
        <taxon>Pseudomonadati</taxon>
        <taxon>Pseudomonadota</taxon>
        <taxon>Gammaproteobacteria</taxon>
        <taxon>Alteromonadales</taxon>
        <taxon>Psychromonadaceae</taxon>
        <taxon>Psychromonas</taxon>
    </lineage>
</organism>